<dbReference type="AlphaFoldDB" id="A0A6G8JFJ3"/>
<dbReference type="RefSeq" id="WP_165888175.1">
    <property type="nucleotide sequence ID" value="NZ_CP015030.1"/>
</dbReference>
<dbReference type="Proteomes" id="UP000501366">
    <property type="component" value="Chromosome"/>
</dbReference>
<evidence type="ECO:0000313" key="4">
    <source>
        <dbReference type="Proteomes" id="UP000501366"/>
    </source>
</evidence>
<keyword evidence="1" id="KW-0812">Transmembrane</keyword>
<keyword evidence="1" id="KW-1133">Transmembrane helix</keyword>
<dbReference type="Pfam" id="PF02517">
    <property type="entry name" value="Rce1-like"/>
    <property type="match status" value="1"/>
</dbReference>
<protein>
    <recommendedName>
        <fullName evidence="2">CAAX prenyl protease 2/Lysostaphin resistance protein A-like domain-containing protein</fullName>
    </recommendedName>
</protein>
<dbReference type="GO" id="GO:0080120">
    <property type="term" value="P:CAAX-box protein maturation"/>
    <property type="evidence" value="ECO:0007669"/>
    <property type="project" value="UniProtKB-ARBA"/>
</dbReference>
<reference evidence="3 4" key="1">
    <citation type="submission" date="2016-03" db="EMBL/GenBank/DDBJ databases">
        <authorList>
            <person name="Bojesen A.M."/>
            <person name="Planet P."/>
            <person name="Hansen M.J."/>
        </authorList>
    </citation>
    <scope>NUCLEOTIDE SEQUENCE [LARGE SCALE GENOMIC DNA]</scope>
    <source>
        <strain evidence="3 4">B 234/94</strain>
    </source>
</reference>
<feature type="transmembrane region" description="Helical" evidence="1">
    <location>
        <begin position="55"/>
        <end position="72"/>
    </location>
</feature>
<feature type="transmembrane region" description="Helical" evidence="1">
    <location>
        <begin position="93"/>
        <end position="117"/>
    </location>
</feature>
<dbReference type="EMBL" id="CP015030">
    <property type="protein sequence ID" value="QIM65901.1"/>
    <property type="molecule type" value="Genomic_DNA"/>
</dbReference>
<sequence length="230" mass="26588">MSNSKIKHLTFVDIVLLAIIFFGISAYSSIKWYFILLQQNQVVPENLSINDLANWKTFGMQLFLLVIAWLYLRWRKFDFSVLNFKINRNTIPLALLLFVGAGLVADLYQYMHAFIIPEHYPEAEQSDYKSTHYTLELIITSLLNGFFEEIFFMGLVFTIKQEMLPKAVIFSLFLRFILHTYQGLAGALTITTLGVSFWLFRRKIPVLVPFFLAHAAFDIFGLSSLGLLFS</sequence>
<feature type="transmembrane region" description="Helical" evidence="1">
    <location>
        <begin position="137"/>
        <end position="159"/>
    </location>
</feature>
<name>A0A6G8JFJ3_9PAST</name>
<organism evidence="3 4">
    <name type="scientific">Mannheimia granulomatis</name>
    <dbReference type="NCBI Taxonomy" id="85402"/>
    <lineage>
        <taxon>Bacteria</taxon>
        <taxon>Pseudomonadati</taxon>
        <taxon>Pseudomonadota</taxon>
        <taxon>Gammaproteobacteria</taxon>
        <taxon>Pasteurellales</taxon>
        <taxon>Pasteurellaceae</taxon>
        <taxon>Mannheimia</taxon>
    </lineage>
</organism>
<feature type="domain" description="CAAX prenyl protease 2/Lysostaphin resistance protein A-like" evidence="2">
    <location>
        <begin position="133"/>
        <end position="219"/>
    </location>
</feature>
<feature type="transmembrane region" description="Helical" evidence="1">
    <location>
        <begin position="180"/>
        <end position="200"/>
    </location>
</feature>
<evidence type="ECO:0000259" key="2">
    <source>
        <dbReference type="Pfam" id="PF02517"/>
    </source>
</evidence>
<evidence type="ECO:0000256" key="1">
    <source>
        <dbReference type="SAM" id="Phobius"/>
    </source>
</evidence>
<feature type="transmembrane region" description="Helical" evidence="1">
    <location>
        <begin position="206"/>
        <end position="229"/>
    </location>
</feature>
<dbReference type="GO" id="GO:0004175">
    <property type="term" value="F:endopeptidase activity"/>
    <property type="evidence" value="ECO:0007669"/>
    <property type="project" value="UniProtKB-ARBA"/>
</dbReference>
<dbReference type="KEGG" id="mgra:A4G16_00155"/>
<feature type="transmembrane region" description="Helical" evidence="1">
    <location>
        <begin position="12"/>
        <end position="35"/>
    </location>
</feature>
<dbReference type="InterPro" id="IPR003675">
    <property type="entry name" value="Rce1/LyrA-like_dom"/>
</dbReference>
<gene>
    <name evidence="3" type="ORF">A4G16_00155</name>
</gene>
<accession>A0A6G8JFJ3</accession>
<evidence type="ECO:0000313" key="3">
    <source>
        <dbReference type="EMBL" id="QIM65901.1"/>
    </source>
</evidence>
<keyword evidence="1" id="KW-0472">Membrane</keyword>
<proteinExistence type="predicted"/>